<dbReference type="PROSITE" id="PS00036">
    <property type="entry name" value="BZIP_BASIC"/>
    <property type="match status" value="1"/>
</dbReference>
<proteinExistence type="predicted"/>
<evidence type="ECO:0000256" key="6">
    <source>
        <dbReference type="SAM" id="MobiDB-lite"/>
    </source>
</evidence>
<evidence type="ECO:0000256" key="4">
    <source>
        <dbReference type="ARBA" id="ARBA00023163"/>
    </source>
</evidence>
<dbReference type="Proteomes" id="UP001412239">
    <property type="component" value="Unassembled WGS sequence"/>
</dbReference>
<evidence type="ECO:0000256" key="2">
    <source>
        <dbReference type="ARBA" id="ARBA00023015"/>
    </source>
</evidence>
<feature type="compositionally biased region" description="Low complexity" evidence="6">
    <location>
        <begin position="143"/>
        <end position="161"/>
    </location>
</feature>
<dbReference type="PANTHER" id="PTHR13044">
    <property type="entry name" value="ACTIVATING TRANSCRIPTION FACTOR ATF 4/5"/>
    <property type="match status" value="1"/>
</dbReference>
<dbReference type="PROSITE" id="PS50217">
    <property type="entry name" value="BZIP"/>
    <property type="match status" value="1"/>
</dbReference>
<evidence type="ECO:0000313" key="9">
    <source>
        <dbReference type="Proteomes" id="UP001412239"/>
    </source>
</evidence>
<feature type="compositionally biased region" description="Basic and acidic residues" evidence="6">
    <location>
        <begin position="211"/>
        <end position="222"/>
    </location>
</feature>
<feature type="compositionally biased region" description="Low complexity" evidence="6">
    <location>
        <begin position="175"/>
        <end position="190"/>
    </location>
</feature>
<dbReference type="SUPFAM" id="SSF57959">
    <property type="entry name" value="Leucine zipper domain"/>
    <property type="match status" value="1"/>
</dbReference>
<protein>
    <recommendedName>
        <fullName evidence="7">BZIP domain-containing protein</fullName>
    </recommendedName>
</protein>
<keyword evidence="3" id="KW-0238">DNA-binding</keyword>
<evidence type="ECO:0000256" key="5">
    <source>
        <dbReference type="ARBA" id="ARBA00023242"/>
    </source>
</evidence>
<dbReference type="AlphaFoldDB" id="A0A292Q713"/>
<dbReference type="InterPro" id="IPR046347">
    <property type="entry name" value="bZIP_sf"/>
</dbReference>
<dbReference type="GO" id="GO:0000977">
    <property type="term" value="F:RNA polymerase II transcription regulatory region sequence-specific DNA binding"/>
    <property type="evidence" value="ECO:0007669"/>
    <property type="project" value="TreeGrafter"/>
</dbReference>
<dbReference type="PANTHER" id="PTHR13044:SF14">
    <property type="entry name" value="CRYPTOCEPHAL, ISOFORM A"/>
    <property type="match status" value="1"/>
</dbReference>
<dbReference type="FunFam" id="1.20.5.170:FF:000075">
    <property type="entry name" value="BZIP transcription factor (MetR)"/>
    <property type="match status" value="1"/>
</dbReference>
<feature type="region of interest" description="Disordered" evidence="6">
    <location>
        <begin position="279"/>
        <end position="308"/>
    </location>
</feature>
<dbReference type="GO" id="GO:0001228">
    <property type="term" value="F:DNA-binding transcription activator activity, RNA polymerase II-specific"/>
    <property type="evidence" value="ECO:0007669"/>
    <property type="project" value="TreeGrafter"/>
</dbReference>
<dbReference type="InterPro" id="IPR004827">
    <property type="entry name" value="bZIP"/>
</dbReference>
<accession>A0A292Q713</accession>
<keyword evidence="2" id="KW-0805">Transcription regulation</keyword>
<keyword evidence="5" id="KW-0539">Nucleus</keyword>
<feature type="region of interest" description="Disordered" evidence="6">
    <location>
        <begin position="135"/>
        <end position="249"/>
    </location>
</feature>
<keyword evidence="4" id="KW-0804">Transcription</keyword>
<feature type="domain" description="BZIP" evidence="7">
    <location>
        <begin position="219"/>
        <end position="278"/>
    </location>
</feature>
<dbReference type="EMBL" id="LN890956">
    <property type="protein sequence ID" value="CUS14728.1"/>
    <property type="molecule type" value="Genomic_DNA"/>
</dbReference>
<dbReference type="GO" id="GO:0005634">
    <property type="term" value="C:nucleus"/>
    <property type="evidence" value="ECO:0007669"/>
    <property type="project" value="UniProtKB-SubCell"/>
</dbReference>
<evidence type="ECO:0000256" key="1">
    <source>
        <dbReference type="ARBA" id="ARBA00004123"/>
    </source>
</evidence>
<evidence type="ECO:0000259" key="7">
    <source>
        <dbReference type="PROSITE" id="PS50217"/>
    </source>
</evidence>
<reference evidence="8" key="1">
    <citation type="submission" date="2015-10" db="EMBL/GenBank/DDBJ databases">
        <authorList>
            <person name="Regsiter A."/>
            <person name="william w."/>
        </authorList>
    </citation>
    <scope>NUCLEOTIDE SEQUENCE</scope>
    <source>
        <strain evidence="8">Montdore</strain>
    </source>
</reference>
<dbReference type="Pfam" id="PF07716">
    <property type="entry name" value="bZIP_2"/>
    <property type="match status" value="1"/>
</dbReference>
<dbReference type="CDD" id="cd14705">
    <property type="entry name" value="bZIP_Zip1"/>
    <property type="match status" value="1"/>
</dbReference>
<keyword evidence="9" id="KW-1185">Reference proteome</keyword>
<evidence type="ECO:0000256" key="3">
    <source>
        <dbReference type="ARBA" id="ARBA00023125"/>
    </source>
</evidence>
<dbReference type="SMART" id="SM00338">
    <property type="entry name" value="BRLZ"/>
    <property type="match status" value="1"/>
</dbReference>
<organism evidence="8 9">
    <name type="scientific">Tuber aestivum</name>
    <name type="common">summer truffle</name>
    <dbReference type="NCBI Taxonomy" id="59557"/>
    <lineage>
        <taxon>Eukaryota</taxon>
        <taxon>Fungi</taxon>
        <taxon>Dikarya</taxon>
        <taxon>Ascomycota</taxon>
        <taxon>Pezizomycotina</taxon>
        <taxon>Pezizomycetes</taxon>
        <taxon>Pezizales</taxon>
        <taxon>Tuberaceae</taxon>
        <taxon>Tuber</taxon>
    </lineage>
</organism>
<gene>
    <name evidence="8" type="ORF">GSTUAT00001253001</name>
</gene>
<name>A0A292Q713_9PEZI</name>
<feature type="compositionally biased region" description="Basic and acidic residues" evidence="6">
    <location>
        <begin position="239"/>
        <end position="249"/>
    </location>
</feature>
<evidence type="ECO:0000313" key="8">
    <source>
        <dbReference type="EMBL" id="CUS14728.1"/>
    </source>
</evidence>
<dbReference type="Gene3D" id="1.20.5.170">
    <property type="match status" value="1"/>
</dbReference>
<sequence>MSGYGGGPSYLRDLNMLPEEGGNADAEFDPGDLSLYTNTEFFEFDIGEGDGEQEGSERFTVPEEAQLKDGHLGFLNVKSPDPVGQPLWKRGWETHISQHLLVEYYHLTREGTKEVEGRNITSKLTPCPIDDDFDYMPFPTLHTSESQPSTQTTATPSLQASNPMPPTATHRTIHPPSSSSDASSPSPLSPQAGKRKTSIAATPPSTDGLDDLSRVAAEEDKRRRNTAASARFRVKKKQREQALERTAKEMTDRVTQLESKIAQLEMENKWLKNLIVEKNTAATAPNDSDTSREPSKGGVGTKVKNGES</sequence>
<comment type="subcellular location">
    <subcellularLocation>
        <location evidence="1">Nucleus</location>
    </subcellularLocation>
</comment>